<dbReference type="GO" id="GO:0005524">
    <property type="term" value="F:ATP binding"/>
    <property type="evidence" value="ECO:0007669"/>
    <property type="project" value="UniProtKB-KW"/>
</dbReference>
<dbReference type="AlphaFoldDB" id="A0A7X0Y310"/>
<proteinExistence type="predicted"/>
<dbReference type="Proteomes" id="UP000535908">
    <property type="component" value="Unassembled WGS sequence"/>
</dbReference>
<gene>
    <name evidence="1" type="ORF">HCA69_06850</name>
</gene>
<dbReference type="EMBL" id="JAARWN010000004">
    <property type="protein sequence ID" value="MBC1936080.1"/>
    <property type="molecule type" value="Genomic_DNA"/>
</dbReference>
<sequence>MNRDVEISIPAAKNMIQSLRAIGYDAATAITDLIDNSIDAKANKIEIFFLREVIAGVQIIIKDNGVGMCEKELQKAMTIGSKDPSDNRGEGELGRFGMGLKTASFFLGRRLSIVSRSGGHDSQRSWDLDHVYKNDVWELFTSIPEELPSLSTNLNGSHGTIVTIDRVDKFFEEAKKEETNDNRFNLAIDKMRDKVSLVYHRVLEEDGVEIFINDQRLEAWDPFFVDSNSTKELESVEIDFEKSKITISPYIIPNPEYSKAIEGKQAGRVSKMKPYDYQGIYLYRAKRLIRYGDWMGILKKDMAYQLARVRIDIDNNLDDIFQLDIKKTKIKFPNELKKMIRSVLKKATRESKASVYFKSIALEADQENRIFDTPWDEKKINKEAYYGIRGLHPLRKEIETSMTEKAKNDLNLYLQLIAITSPSNVIISEKKDEVTLMNYSKDDVRVLCNIARAFMDSKRISSIDDFVDVFFELPGTRHFNKSTIFAILAEGGM</sequence>
<reference evidence="1 2" key="1">
    <citation type="submission" date="2020-03" db="EMBL/GenBank/DDBJ databases">
        <title>Soil Listeria distribution.</title>
        <authorList>
            <person name="Liao J."/>
            <person name="Wiedmann M."/>
        </authorList>
    </citation>
    <scope>NUCLEOTIDE SEQUENCE [LARGE SCALE GENOMIC DNA]</scope>
    <source>
        <strain evidence="1 2">FSL L7-0741</strain>
    </source>
</reference>
<name>A0A7X0Y310_9LIST</name>
<keyword evidence="1" id="KW-0547">Nucleotide-binding</keyword>
<dbReference type="Pfam" id="PF13589">
    <property type="entry name" value="HATPase_c_3"/>
    <property type="match status" value="1"/>
</dbReference>
<protein>
    <submittedName>
        <fullName evidence="1">ATP-binding protein</fullName>
    </submittedName>
</protein>
<dbReference type="RefSeq" id="WP_185525870.1">
    <property type="nucleotide sequence ID" value="NZ_JAARWN010000004.1"/>
</dbReference>
<organism evidence="1 2">
    <name type="scientific">Listeria grandensis</name>
    <dbReference type="NCBI Taxonomy" id="1494963"/>
    <lineage>
        <taxon>Bacteria</taxon>
        <taxon>Bacillati</taxon>
        <taxon>Bacillota</taxon>
        <taxon>Bacilli</taxon>
        <taxon>Bacillales</taxon>
        <taxon>Listeriaceae</taxon>
        <taxon>Listeria</taxon>
    </lineage>
</organism>
<dbReference type="InterPro" id="IPR036890">
    <property type="entry name" value="HATPase_C_sf"/>
</dbReference>
<dbReference type="Gene3D" id="3.30.565.10">
    <property type="entry name" value="Histidine kinase-like ATPase, C-terminal domain"/>
    <property type="match status" value="1"/>
</dbReference>
<evidence type="ECO:0000313" key="2">
    <source>
        <dbReference type="Proteomes" id="UP000535908"/>
    </source>
</evidence>
<dbReference type="SUPFAM" id="SSF55874">
    <property type="entry name" value="ATPase domain of HSP90 chaperone/DNA topoisomerase II/histidine kinase"/>
    <property type="match status" value="1"/>
</dbReference>
<comment type="caution">
    <text evidence="1">The sequence shown here is derived from an EMBL/GenBank/DDBJ whole genome shotgun (WGS) entry which is preliminary data.</text>
</comment>
<keyword evidence="1" id="KW-0067">ATP-binding</keyword>
<accession>A0A7X0Y310</accession>
<evidence type="ECO:0000313" key="1">
    <source>
        <dbReference type="EMBL" id="MBC1936080.1"/>
    </source>
</evidence>